<dbReference type="PANTHER" id="PTHR43476">
    <property type="entry name" value="3-(3-HYDROXY-PHENYL)PROPIONATE/3-HYDROXYCINNAMIC ACID HYDROXYLASE"/>
    <property type="match status" value="1"/>
</dbReference>
<evidence type="ECO:0000256" key="2">
    <source>
        <dbReference type="SAM" id="MobiDB-lite"/>
    </source>
</evidence>
<dbReference type="PRINTS" id="PR00420">
    <property type="entry name" value="RNGMNOXGNASE"/>
</dbReference>
<feature type="region of interest" description="Disordered" evidence="2">
    <location>
        <begin position="411"/>
        <end position="448"/>
    </location>
</feature>
<organism evidence="4 5">
    <name type="scientific">Parafrankia soli</name>
    <dbReference type="NCBI Taxonomy" id="2599596"/>
    <lineage>
        <taxon>Bacteria</taxon>
        <taxon>Bacillati</taxon>
        <taxon>Actinomycetota</taxon>
        <taxon>Actinomycetes</taxon>
        <taxon>Frankiales</taxon>
        <taxon>Frankiaceae</taxon>
        <taxon>Parafrankia</taxon>
    </lineage>
</organism>
<keyword evidence="5" id="KW-1185">Reference proteome</keyword>
<dbReference type="SUPFAM" id="SSF51905">
    <property type="entry name" value="FAD/NAD(P)-binding domain"/>
    <property type="match status" value="1"/>
</dbReference>
<dbReference type="Proteomes" id="UP000179769">
    <property type="component" value="Unassembled WGS sequence"/>
</dbReference>
<dbReference type="InterPro" id="IPR002938">
    <property type="entry name" value="FAD-bd"/>
</dbReference>
<dbReference type="EMBL" id="MAXA01000265">
    <property type="protein sequence ID" value="OHV20411.1"/>
    <property type="molecule type" value="Genomic_DNA"/>
</dbReference>
<evidence type="ECO:0000256" key="1">
    <source>
        <dbReference type="ARBA" id="ARBA00023002"/>
    </source>
</evidence>
<reference evidence="5" key="1">
    <citation type="submission" date="2016-07" db="EMBL/GenBank/DDBJ databases">
        <title>Frankia sp. NRRL B-16219 Genome sequencing.</title>
        <authorList>
            <person name="Ghodhbane-Gtari F."/>
            <person name="Swanson E."/>
            <person name="Gueddou A."/>
            <person name="Louati M."/>
            <person name="Nouioui I."/>
            <person name="Hezbri K."/>
            <person name="Abebe-Akele F."/>
            <person name="Simpson S."/>
            <person name="Morris K."/>
            <person name="Thomas K."/>
            <person name="Gtari M."/>
            <person name="Tisa L.S."/>
        </authorList>
    </citation>
    <scope>NUCLEOTIDE SEQUENCE [LARGE SCALE GENOMIC DNA]</scope>
    <source>
        <strain evidence="5">NRRL B-16219</strain>
    </source>
</reference>
<dbReference type="Pfam" id="PF01494">
    <property type="entry name" value="FAD_binding_3"/>
    <property type="match status" value="1"/>
</dbReference>
<proteinExistence type="predicted"/>
<sequence length="597" mass="64229">MTAPEPAEAEAEAEAEVEAMADVVVVGYGPVGQVTAILLARRGWRVTVLERWPRPYLMPRAVSFDGESARILAAAGVGPAMTEFGEPSRDYTWRNAAGDVLLHVDVPERGRSGWPDSTSMYQPALEEALAERGSRLPGLRVLRGHRVVALAERDGHVELTAVLDGSPPDRTRRLRARWVVGCDGANSFVRTSLGVETTDFAYFNDWLTCDVVLREPAVHRPNNLQICDPARPRTAVSAGPGHRRWEFMRLPGEPAEEFGRTESAWRLLGLFGLHPGNATLERHAVYTFQARYVDRWRVGRVLLAGDAAHLMPPFAGQGMCSGFRDAANLSWKLDLVLAGTAPAELLDTYTLERRAHVQHAIGMSMDLGRVICETDPAAARDRDEVMIAVRTRGLREDRAQSAVEPLTAGFLRGGAAARGDGPQRPPQPSRPGRPGSPSVPAGDLVPQGRVRVGDRTGLFDEFVEPGFVLLATWPAGGHLHLRPETDAAFALLGGRVVNVVPATGEEPPAVAAGSADASARITVVDVDDVYLRYLALAGADAVLVRPDFYLFGRVPAAAPPAADTRTGGPAVQRSDSVEELVGDLLAALDAPIPVGKH</sequence>
<dbReference type="InterPro" id="IPR050631">
    <property type="entry name" value="PheA/TfdB_FAD_monoxygenase"/>
</dbReference>
<evidence type="ECO:0000313" key="5">
    <source>
        <dbReference type="Proteomes" id="UP000179769"/>
    </source>
</evidence>
<dbReference type="NCBIfam" id="NF004829">
    <property type="entry name" value="PRK06183.1-3"/>
    <property type="match status" value="1"/>
</dbReference>
<name>A0A1S1PGR7_9ACTN</name>
<feature type="compositionally biased region" description="Low complexity" evidence="2">
    <location>
        <begin position="413"/>
        <end position="422"/>
    </location>
</feature>
<dbReference type="GO" id="GO:0071949">
    <property type="term" value="F:FAD binding"/>
    <property type="evidence" value="ECO:0007669"/>
    <property type="project" value="InterPro"/>
</dbReference>
<dbReference type="Gene3D" id="3.50.50.60">
    <property type="entry name" value="FAD/NAD(P)-binding domain"/>
    <property type="match status" value="1"/>
</dbReference>
<dbReference type="GO" id="GO:0019622">
    <property type="term" value="P:3-(3-hydroxy)phenylpropionate catabolic process"/>
    <property type="evidence" value="ECO:0007669"/>
    <property type="project" value="TreeGrafter"/>
</dbReference>
<dbReference type="PANTHER" id="PTHR43476:SF3">
    <property type="entry name" value="FAD-BINDING MONOOXYGENASE"/>
    <property type="match status" value="1"/>
</dbReference>
<dbReference type="Gene3D" id="3.30.70.2450">
    <property type="match status" value="1"/>
</dbReference>
<dbReference type="Gene3D" id="3.40.30.120">
    <property type="match status" value="1"/>
</dbReference>
<evidence type="ECO:0000259" key="3">
    <source>
        <dbReference type="Pfam" id="PF01494"/>
    </source>
</evidence>
<accession>A0A1S1PGR7</accession>
<evidence type="ECO:0000313" key="4">
    <source>
        <dbReference type="EMBL" id="OHV20411.1"/>
    </source>
</evidence>
<dbReference type="AlphaFoldDB" id="A0A1S1PGR7"/>
<dbReference type="RefSeq" id="WP_071066769.1">
    <property type="nucleotide sequence ID" value="NZ_MAXA01000265.1"/>
</dbReference>
<dbReference type="OrthoDB" id="8670884at2"/>
<dbReference type="InterPro" id="IPR036188">
    <property type="entry name" value="FAD/NAD-bd_sf"/>
</dbReference>
<dbReference type="GO" id="GO:0008688">
    <property type="term" value="F:3-(3-hydroxyphenyl)propionate hydroxylase activity"/>
    <property type="evidence" value="ECO:0007669"/>
    <property type="project" value="TreeGrafter"/>
</dbReference>
<protein>
    <submittedName>
        <fullName evidence="4">3-(3-hydroxyphenyl)propionate hydroxylase</fullName>
    </submittedName>
</protein>
<gene>
    <name evidence="4" type="ORF">BBK14_28060</name>
</gene>
<feature type="domain" description="FAD-binding" evidence="3">
    <location>
        <begin position="21"/>
        <end position="361"/>
    </location>
</feature>
<comment type="caution">
    <text evidence="4">The sequence shown here is derived from an EMBL/GenBank/DDBJ whole genome shotgun (WGS) entry which is preliminary data.</text>
</comment>
<keyword evidence="1" id="KW-0560">Oxidoreductase</keyword>